<dbReference type="AlphaFoldDB" id="A0A3M7QSH3"/>
<dbReference type="Gene3D" id="1.10.418.10">
    <property type="entry name" value="Calponin-like domain"/>
    <property type="match status" value="4"/>
</dbReference>
<dbReference type="GO" id="GO:0051015">
    <property type="term" value="F:actin filament binding"/>
    <property type="evidence" value="ECO:0007669"/>
    <property type="project" value="InterPro"/>
</dbReference>
<dbReference type="FunFam" id="1.10.238.10:FF:000263">
    <property type="entry name" value="plastin-1 isoform X2"/>
    <property type="match status" value="1"/>
</dbReference>
<feature type="domain" description="EF-hand" evidence="6">
    <location>
        <begin position="104"/>
        <end position="139"/>
    </location>
</feature>
<dbReference type="GO" id="GO:0005737">
    <property type="term" value="C:cytoplasm"/>
    <property type="evidence" value="ECO:0007669"/>
    <property type="project" value="TreeGrafter"/>
</dbReference>
<dbReference type="PROSITE" id="PS00020">
    <property type="entry name" value="ACTININ_2"/>
    <property type="match status" value="1"/>
</dbReference>
<dbReference type="InterPro" id="IPR018247">
    <property type="entry name" value="EF_Hand_1_Ca_BS"/>
</dbReference>
<evidence type="ECO:0000256" key="4">
    <source>
        <dbReference type="ARBA" id="ARBA00023203"/>
    </source>
</evidence>
<dbReference type="SUPFAM" id="SSF47473">
    <property type="entry name" value="EF-hand"/>
    <property type="match status" value="1"/>
</dbReference>
<dbReference type="Proteomes" id="UP000276133">
    <property type="component" value="Unassembled WGS sequence"/>
</dbReference>
<dbReference type="GO" id="GO:0005509">
    <property type="term" value="F:calcium ion binding"/>
    <property type="evidence" value="ECO:0007669"/>
    <property type="project" value="InterPro"/>
</dbReference>
<organism evidence="7 8">
    <name type="scientific">Brachionus plicatilis</name>
    <name type="common">Marine rotifer</name>
    <name type="synonym">Brachionus muelleri</name>
    <dbReference type="NCBI Taxonomy" id="10195"/>
    <lineage>
        <taxon>Eukaryota</taxon>
        <taxon>Metazoa</taxon>
        <taxon>Spiralia</taxon>
        <taxon>Gnathifera</taxon>
        <taxon>Rotifera</taxon>
        <taxon>Eurotatoria</taxon>
        <taxon>Monogononta</taxon>
        <taxon>Pseudotrocha</taxon>
        <taxon>Ploima</taxon>
        <taxon>Brachionidae</taxon>
        <taxon>Brachionus</taxon>
    </lineage>
</organism>
<evidence type="ECO:0000256" key="2">
    <source>
        <dbReference type="ARBA" id="ARBA00022737"/>
    </source>
</evidence>
<evidence type="ECO:0000313" key="8">
    <source>
        <dbReference type="Proteomes" id="UP000276133"/>
    </source>
</evidence>
<dbReference type="OrthoDB" id="431378at2759"/>
<sequence>MEENFIQKSLASGLLVKSNSSVKNCRSFLSVSSRTSLHSSSSTTLAKKFTIQDLDININEAQLEEFRCIMLEAFSKSDINGNGYIELSELREALKTVGIDIPGYQARTIEDEFKKGDKSQDGKLGLDEFESLYSRLKSEKEERTFKTKVKPISGTTEIRNKENDSIVHTVRHSEQLAFSKWINQNLALDSDLGLSTNPINPETKDLYTRCNDGLVLCKLINFSVPKTIDERTINRGKNITIYQQLENLELALRSAEAIGCHVINIRPKDIRDEKEHLILGLLWQIIQIGLFSEINLTHHPGLVMLLKDGETKEDLLKLTKEELLLRWFNYHLARSGYSGREVKNFSSDIKDSVAYSHLLKQICPTNHQPTVTLAPLNENDLNRRAEAMLSEAEKLRARDFVTANDVVTGNQKLNMAFVANLFNTYPALDVPEDVTIQDEDLIEETREEKTYRNWMNSMGVNPYVNYLYTDLQDCLVIFQLYDMIKPGSVEWNRVVKKFVPIKIKFQKLDNCNYAIDIGKKVMNFKLVGIQGSNLLDGDKTFTLALVWQLMRAYTLAMLAKIAGQGHPIVENGIIEWTNNKLKSADKKTFIQNFQDPAISDSRVICDLIDAIKPGSVQYDLLKNENSYEAKMDNARYAVSIARKIGARVFALPEDIVEVKQKLVMTIFATLMIQDYQPQQISLE</sequence>
<dbReference type="STRING" id="10195.A0A3M7QSH3"/>
<protein>
    <submittedName>
        <fullName evidence="7">Plastin-2 isoform X2</fullName>
    </submittedName>
</protein>
<reference evidence="7 8" key="1">
    <citation type="journal article" date="2018" name="Sci. Rep.">
        <title>Genomic signatures of local adaptation to the degree of environmental predictability in rotifers.</title>
        <authorList>
            <person name="Franch-Gras L."/>
            <person name="Hahn C."/>
            <person name="Garcia-Roger E.M."/>
            <person name="Carmona M.J."/>
            <person name="Serra M."/>
            <person name="Gomez A."/>
        </authorList>
    </citation>
    <scope>NUCLEOTIDE SEQUENCE [LARGE SCALE GENOMIC DNA]</scope>
    <source>
        <strain evidence="7">HYR1</strain>
    </source>
</reference>
<dbReference type="PROSITE" id="PS00018">
    <property type="entry name" value="EF_HAND_1"/>
    <property type="match status" value="2"/>
</dbReference>
<keyword evidence="4" id="KW-0009">Actin-binding</keyword>
<dbReference type="GO" id="GO:0051639">
    <property type="term" value="P:actin filament network formation"/>
    <property type="evidence" value="ECO:0007669"/>
    <property type="project" value="TreeGrafter"/>
</dbReference>
<dbReference type="FunFam" id="1.10.418.10:FF:000027">
    <property type="entry name" value="Probable fimbrin"/>
    <property type="match status" value="1"/>
</dbReference>
<dbReference type="PROSITE" id="PS50222">
    <property type="entry name" value="EF_HAND_2"/>
    <property type="match status" value="2"/>
</dbReference>
<dbReference type="InterPro" id="IPR001589">
    <property type="entry name" value="Actinin_actin-bd_CS"/>
</dbReference>
<keyword evidence="1" id="KW-0479">Metal-binding</keyword>
<feature type="domain" description="Calponin-homology (CH)" evidence="5">
    <location>
        <begin position="567"/>
        <end position="675"/>
    </location>
</feature>
<dbReference type="PROSITE" id="PS50021">
    <property type="entry name" value="CH"/>
    <property type="match status" value="4"/>
</dbReference>
<keyword evidence="2" id="KW-0677">Repeat</keyword>
<dbReference type="InterPro" id="IPR001715">
    <property type="entry name" value="CH_dom"/>
</dbReference>
<feature type="domain" description="EF-hand" evidence="6">
    <location>
        <begin position="72"/>
        <end position="100"/>
    </location>
</feature>
<feature type="domain" description="Calponin-homology (CH)" evidence="5">
    <location>
        <begin position="318"/>
        <end position="426"/>
    </location>
</feature>
<dbReference type="SUPFAM" id="SSF47576">
    <property type="entry name" value="Calponin-homology domain, CH-domain"/>
    <property type="match status" value="1"/>
</dbReference>
<dbReference type="InterPro" id="IPR011992">
    <property type="entry name" value="EF-hand-dom_pair"/>
</dbReference>
<dbReference type="GO" id="GO:0005884">
    <property type="term" value="C:actin filament"/>
    <property type="evidence" value="ECO:0007669"/>
    <property type="project" value="TreeGrafter"/>
</dbReference>
<dbReference type="InterPro" id="IPR036872">
    <property type="entry name" value="CH_dom_sf"/>
</dbReference>
<evidence type="ECO:0000256" key="1">
    <source>
        <dbReference type="ARBA" id="ARBA00022723"/>
    </source>
</evidence>
<dbReference type="Pfam" id="PF00307">
    <property type="entry name" value="CH"/>
    <property type="match status" value="4"/>
</dbReference>
<dbReference type="SMART" id="SM00054">
    <property type="entry name" value="EFh"/>
    <property type="match status" value="2"/>
</dbReference>
<evidence type="ECO:0000259" key="5">
    <source>
        <dbReference type="PROSITE" id="PS50021"/>
    </source>
</evidence>
<dbReference type="CDD" id="cd21301">
    <property type="entry name" value="CH_PLS_rpt4"/>
    <property type="match status" value="1"/>
</dbReference>
<keyword evidence="3" id="KW-0106">Calcium</keyword>
<dbReference type="FunFam" id="1.10.418.10:FF:000042">
    <property type="entry name" value="Fimbrin, putative"/>
    <property type="match status" value="1"/>
</dbReference>
<dbReference type="PANTHER" id="PTHR19961">
    <property type="entry name" value="FIMBRIN/PLASTIN"/>
    <property type="match status" value="1"/>
</dbReference>
<dbReference type="GO" id="GO:0051017">
    <property type="term" value="P:actin filament bundle assembly"/>
    <property type="evidence" value="ECO:0007669"/>
    <property type="project" value="InterPro"/>
</dbReference>
<dbReference type="PANTHER" id="PTHR19961:SF18">
    <property type="entry name" value="FI19014P1"/>
    <property type="match status" value="1"/>
</dbReference>
<keyword evidence="8" id="KW-1185">Reference proteome</keyword>
<dbReference type="EMBL" id="REGN01005218">
    <property type="protein sequence ID" value="RNA14272.1"/>
    <property type="molecule type" value="Genomic_DNA"/>
</dbReference>
<feature type="domain" description="Calponin-homology (CH)" evidence="5">
    <location>
        <begin position="445"/>
        <end position="554"/>
    </location>
</feature>
<dbReference type="InterPro" id="IPR039959">
    <property type="entry name" value="Fimbrin/Plastin"/>
</dbReference>
<dbReference type="GO" id="GO:0032432">
    <property type="term" value="C:actin filament bundle"/>
    <property type="evidence" value="ECO:0007669"/>
    <property type="project" value="TreeGrafter"/>
</dbReference>
<evidence type="ECO:0000256" key="3">
    <source>
        <dbReference type="ARBA" id="ARBA00022837"/>
    </source>
</evidence>
<dbReference type="Gene3D" id="1.10.238.10">
    <property type="entry name" value="EF-hand"/>
    <property type="match status" value="1"/>
</dbReference>
<dbReference type="InterPro" id="IPR002048">
    <property type="entry name" value="EF_hand_dom"/>
</dbReference>
<dbReference type="PROSITE" id="PS00019">
    <property type="entry name" value="ACTININ_1"/>
    <property type="match status" value="1"/>
</dbReference>
<dbReference type="CDD" id="cd21298">
    <property type="entry name" value="CH_PLS_rpt3"/>
    <property type="match status" value="1"/>
</dbReference>
<feature type="domain" description="Calponin-homology (CH)" evidence="5">
    <location>
        <begin position="172"/>
        <end position="290"/>
    </location>
</feature>
<dbReference type="Pfam" id="PF13499">
    <property type="entry name" value="EF-hand_7"/>
    <property type="match status" value="1"/>
</dbReference>
<proteinExistence type="predicted"/>
<gene>
    <name evidence="7" type="ORF">BpHYR1_036877</name>
</gene>
<evidence type="ECO:0000313" key="7">
    <source>
        <dbReference type="EMBL" id="RNA14272.1"/>
    </source>
</evidence>
<accession>A0A3M7QSH3</accession>
<evidence type="ECO:0000259" key="6">
    <source>
        <dbReference type="PROSITE" id="PS50222"/>
    </source>
</evidence>
<name>A0A3M7QSH3_BRAPC</name>
<comment type="caution">
    <text evidence="7">The sequence shown here is derived from an EMBL/GenBank/DDBJ whole genome shotgun (WGS) entry which is preliminary data.</text>
</comment>
<dbReference type="SMART" id="SM00033">
    <property type="entry name" value="CH"/>
    <property type="match status" value="4"/>
</dbReference>
<dbReference type="FunFam" id="1.10.418.10:FF:000010">
    <property type="entry name" value="Plastin-3 isoform 1"/>
    <property type="match status" value="1"/>
</dbReference>